<dbReference type="InterPro" id="IPR023032">
    <property type="entry name" value="tRNA_MAMT_biosynth_bifunc_MnmC"/>
</dbReference>
<accession>A0ABW9AF55</accession>
<evidence type="ECO:0000313" key="13">
    <source>
        <dbReference type="Proteomes" id="UP001629246"/>
    </source>
</evidence>
<keyword evidence="1 10" id="KW-0963">Cytoplasm</keyword>
<dbReference type="EC" id="2.1.1.61" evidence="10"/>
<dbReference type="Gene3D" id="3.30.9.10">
    <property type="entry name" value="D-Amino Acid Oxidase, subunit A, domain 2"/>
    <property type="match status" value="1"/>
</dbReference>
<protein>
    <recommendedName>
        <fullName evidence="10">tRNA 5-methylaminomethyl-2-thiouridine biosynthesis bifunctional protein MnmC</fullName>
        <shortName evidence="10">tRNA mnm(5)s(2)U biosynthesis bifunctional protein</shortName>
    </recommendedName>
    <domain>
        <recommendedName>
            <fullName evidence="10">tRNA (mnm(5)s(2)U34)-methyltransferase</fullName>
            <ecNumber evidence="10">2.1.1.61</ecNumber>
        </recommendedName>
    </domain>
    <domain>
        <recommendedName>
            <fullName evidence="10">FAD-dependent cmnm(5)s(2)U34 oxidoreductase</fullName>
            <ecNumber evidence="10">1.5.-.-</ecNumber>
        </recommendedName>
    </domain>
</protein>
<keyword evidence="2 10" id="KW-0489">Methyltransferase</keyword>
<organism evidence="12 13">
    <name type="scientific">Herbaspirillum lusitanum</name>
    <dbReference type="NCBI Taxonomy" id="213312"/>
    <lineage>
        <taxon>Bacteria</taxon>
        <taxon>Pseudomonadati</taxon>
        <taxon>Pseudomonadota</taxon>
        <taxon>Betaproteobacteria</taxon>
        <taxon>Burkholderiales</taxon>
        <taxon>Oxalobacteraceae</taxon>
        <taxon>Herbaspirillum</taxon>
    </lineage>
</organism>
<dbReference type="GO" id="GO:0004808">
    <property type="term" value="F:tRNA (5-methylaminomethyl-2-thiouridylate)(34)-methyltransferase activity"/>
    <property type="evidence" value="ECO:0007669"/>
    <property type="project" value="UniProtKB-EC"/>
</dbReference>
<keyword evidence="4 10" id="KW-0808">Transferase</keyword>
<feature type="region of interest" description="tRNA (mnm(5)s(2)U34)-methyltransferase" evidence="10">
    <location>
        <begin position="1"/>
        <end position="222"/>
    </location>
</feature>
<comment type="similarity">
    <text evidence="10">In the C-terminal section; belongs to the DAO family.</text>
</comment>
<dbReference type="HAMAP" id="MF_01102">
    <property type="entry name" value="MnmC"/>
    <property type="match status" value="1"/>
</dbReference>
<keyword evidence="13" id="KW-1185">Reference proteome</keyword>
<gene>
    <name evidence="10 12" type="primary">mnmC</name>
    <name evidence="12" type="ORF">PQR62_22730</name>
</gene>
<feature type="domain" description="FAD dependent oxidoreductase" evidence="11">
    <location>
        <begin position="250"/>
        <end position="630"/>
    </location>
</feature>
<dbReference type="GO" id="GO:0032259">
    <property type="term" value="P:methylation"/>
    <property type="evidence" value="ECO:0007669"/>
    <property type="project" value="UniProtKB-KW"/>
</dbReference>
<dbReference type="InterPro" id="IPR036188">
    <property type="entry name" value="FAD/NAD-bd_sf"/>
</dbReference>
<feature type="region of interest" description="FAD-dependent cmnm(5)s(2)U34 oxidoreductase" evidence="10">
    <location>
        <begin position="253"/>
        <end position="670"/>
    </location>
</feature>
<evidence type="ECO:0000256" key="2">
    <source>
        <dbReference type="ARBA" id="ARBA00022603"/>
    </source>
</evidence>
<comment type="cofactor">
    <cofactor evidence="10">
        <name>FAD</name>
        <dbReference type="ChEBI" id="CHEBI:57692"/>
    </cofactor>
</comment>
<evidence type="ECO:0000256" key="10">
    <source>
        <dbReference type="HAMAP-Rule" id="MF_01102"/>
    </source>
</evidence>
<dbReference type="InterPro" id="IPR029063">
    <property type="entry name" value="SAM-dependent_MTases_sf"/>
</dbReference>
<dbReference type="RefSeq" id="WP_408160343.1">
    <property type="nucleotide sequence ID" value="NZ_JAQQFM010000012.1"/>
</dbReference>
<evidence type="ECO:0000256" key="1">
    <source>
        <dbReference type="ARBA" id="ARBA00022490"/>
    </source>
</evidence>
<comment type="caution">
    <text evidence="12">The sequence shown here is derived from an EMBL/GenBank/DDBJ whole genome shotgun (WGS) entry which is preliminary data.</text>
</comment>
<keyword evidence="8 10" id="KW-0560">Oxidoreductase</keyword>
<dbReference type="Gene3D" id="3.50.50.60">
    <property type="entry name" value="FAD/NAD(P)-binding domain"/>
    <property type="match status" value="1"/>
</dbReference>
<evidence type="ECO:0000313" key="12">
    <source>
        <dbReference type="EMBL" id="MFL9927106.1"/>
    </source>
</evidence>
<keyword evidence="6 10" id="KW-0819">tRNA processing</keyword>
<keyword evidence="9 10" id="KW-0511">Multifunctional enzyme</keyword>
<proteinExistence type="inferred from homology"/>
<dbReference type="Proteomes" id="UP001629246">
    <property type="component" value="Unassembled WGS sequence"/>
</dbReference>
<comment type="similarity">
    <text evidence="10">In the N-terminal section; belongs to the methyltransferase superfamily. tRNA (mnm(5)s(2)U34)-methyltransferase family.</text>
</comment>
<evidence type="ECO:0000256" key="6">
    <source>
        <dbReference type="ARBA" id="ARBA00022694"/>
    </source>
</evidence>
<dbReference type="InterPro" id="IPR017610">
    <property type="entry name" value="tRNA_S-uridine_synth_MnmC_C"/>
</dbReference>
<evidence type="ECO:0000256" key="9">
    <source>
        <dbReference type="ARBA" id="ARBA00023268"/>
    </source>
</evidence>
<dbReference type="EC" id="1.5.-.-" evidence="10"/>
<dbReference type="NCBIfam" id="TIGR03197">
    <property type="entry name" value="MnmC_Cterm"/>
    <property type="match status" value="1"/>
</dbReference>
<name>A0ABW9AF55_9BURK</name>
<evidence type="ECO:0000259" key="11">
    <source>
        <dbReference type="Pfam" id="PF01266"/>
    </source>
</evidence>
<dbReference type="EMBL" id="JAQQFM010000012">
    <property type="protein sequence ID" value="MFL9927106.1"/>
    <property type="molecule type" value="Genomic_DNA"/>
</dbReference>
<comment type="catalytic activity">
    <reaction evidence="10">
        <text>5-aminomethyl-2-thiouridine(34) in tRNA + S-adenosyl-L-methionine = 5-methylaminomethyl-2-thiouridine(34) in tRNA + S-adenosyl-L-homocysteine + H(+)</text>
        <dbReference type="Rhea" id="RHEA:19569"/>
        <dbReference type="Rhea" id="RHEA-COMP:10195"/>
        <dbReference type="Rhea" id="RHEA-COMP:10197"/>
        <dbReference type="ChEBI" id="CHEBI:15378"/>
        <dbReference type="ChEBI" id="CHEBI:57856"/>
        <dbReference type="ChEBI" id="CHEBI:59789"/>
        <dbReference type="ChEBI" id="CHEBI:74454"/>
        <dbReference type="ChEBI" id="CHEBI:74455"/>
        <dbReference type="EC" id="2.1.1.61"/>
    </reaction>
</comment>
<comment type="function">
    <text evidence="10">Catalyzes the last two steps in the biosynthesis of 5-methylaminomethyl-2-thiouridine (mnm(5)s(2)U) at the wobble position (U34) in tRNA. Catalyzes the FAD-dependent demodification of cmnm(5)s(2)U34 to nm(5)s(2)U34, followed by the transfer of a methyl group from S-adenosyl-L-methionine to nm(5)s(2)U34, to form mnm(5)s(2)U34.</text>
</comment>
<evidence type="ECO:0000256" key="4">
    <source>
        <dbReference type="ARBA" id="ARBA00022679"/>
    </source>
</evidence>
<dbReference type="PANTHER" id="PTHR13847">
    <property type="entry name" value="SARCOSINE DEHYDROGENASE-RELATED"/>
    <property type="match status" value="1"/>
</dbReference>
<keyword evidence="7 10" id="KW-0274">FAD</keyword>
<dbReference type="Pfam" id="PF01266">
    <property type="entry name" value="DAO"/>
    <property type="match status" value="1"/>
</dbReference>
<dbReference type="PANTHER" id="PTHR13847:SF283">
    <property type="entry name" value="TRNA 5-METHYLAMINOMETHYL-2-THIOURIDINE BIOSYNTHESIS BIFUNCTIONAL PROTEIN MNMC"/>
    <property type="match status" value="1"/>
</dbReference>
<evidence type="ECO:0000256" key="3">
    <source>
        <dbReference type="ARBA" id="ARBA00022630"/>
    </source>
</evidence>
<keyword evidence="5 10" id="KW-0949">S-adenosyl-L-methionine</keyword>
<evidence type="ECO:0000256" key="7">
    <source>
        <dbReference type="ARBA" id="ARBA00022827"/>
    </source>
</evidence>
<reference evidence="12 13" key="1">
    <citation type="journal article" date="2024" name="Chem. Sci.">
        <title>Discovery of megapolipeptins by genome mining of a Burkholderiales bacteria collection.</title>
        <authorList>
            <person name="Paulo B.S."/>
            <person name="Recchia M.J.J."/>
            <person name="Lee S."/>
            <person name="Fergusson C.H."/>
            <person name="Romanowski S.B."/>
            <person name="Hernandez A."/>
            <person name="Krull N."/>
            <person name="Liu D.Y."/>
            <person name="Cavanagh H."/>
            <person name="Bos A."/>
            <person name="Gray C.A."/>
            <person name="Murphy B.T."/>
            <person name="Linington R.G."/>
            <person name="Eustaquio A.S."/>
        </authorList>
    </citation>
    <scope>NUCLEOTIDE SEQUENCE [LARGE SCALE GENOMIC DNA]</scope>
    <source>
        <strain evidence="12 13">RL21-008-BIB-A</strain>
    </source>
</reference>
<keyword evidence="3 10" id="KW-0285">Flavoprotein</keyword>
<sequence length="670" mass="72169">MPALAIIPASPEHLQIMRRDPLVSDTGALRAAHALHEAEVLARLQRQAAPVVLDICFGAGLQFLQLCAQFLSAAEAATSDEKPLRLHYIALIAHPPSAADLEELHAGWQAQSELASELRQVWPPLLPGTHRLLLQQGRIMLNLVFGEVLENLAQLQAGVDVFYLRAGTRPDWNPPACKRLARLAWTDAYAVVWQPQAEFAKGMKQAGFVGQHSGTDTAGWRFAPAWPRPPSHIAPSATPVPRQAETARRAIVIGAGLAGAAACERLAARGWQIDLVEQHAAPAQEASGNLAGIYMPALSRDDSALSRLTRAAYLFAIQLWRSAGGISPLHAADGSQGIAGETCGVLQLARDAEQADAFGQAAQFWNYPQDFAQWLDADQTSALLKTAAPSGWLFPQGGWIHPPSVCGALLHKAGAHVRSRYGQSIASLNHRDGEWQAHDAAGKLIAAAPVVIIANGVDALHIEQTAALPLQRIRGQVSHLPAEGFPALPFALCGDGYLTRPWNGTVSLGASYDKFDQGEPDRRSLLAARHLRRLSHEENLQRLRQMLPTVDAVYPLQHIDTDTLPGRVGFRCVAPDRLPLVGALPDMQAAWSSSATRLQQAPRLPGLYSLLAYASRGLMWAPLMAETLACMLEHEPLPLPRDLLAAVDPARFAWKAGGTVGGATDDIAEV</sequence>
<evidence type="ECO:0000256" key="8">
    <source>
        <dbReference type="ARBA" id="ARBA00023002"/>
    </source>
</evidence>
<dbReference type="Gene3D" id="3.40.50.150">
    <property type="entry name" value="Vaccinia Virus protein VP39"/>
    <property type="match status" value="1"/>
</dbReference>
<dbReference type="SUPFAM" id="SSF51905">
    <property type="entry name" value="FAD/NAD(P)-binding domain"/>
    <property type="match status" value="1"/>
</dbReference>
<dbReference type="InterPro" id="IPR006076">
    <property type="entry name" value="FAD-dep_OxRdtase"/>
</dbReference>
<comment type="subcellular location">
    <subcellularLocation>
        <location evidence="10">Cytoplasm</location>
    </subcellularLocation>
</comment>
<evidence type="ECO:0000256" key="5">
    <source>
        <dbReference type="ARBA" id="ARBA00022691"/>
    </source>
</evidence>